<dbReference type="EMBL" id="JANTQA010000047">
    <property type="protein sequence ID" value="KAJ3433648.1"/>
    <property type="molecule type" value="Genomic_DNA"/>
</dbReference>
<evidence type="ECO:0000256" key="1">
    <source>
        <dbReference type="ARBA" id="ARBA00004141"/>
    </source>
</evidence>
<organism evidence="9 10">
    <name type="scientific">Anaeramoeba flamelloides</name>
    <dbReference type="NCBI Taxonomy" id="1746091"/>
    <lineage>
        <taxon>Eukaryota</taxon>
        <taxon>Metamonada</taxon>
        <taxon>Anaeramoebidae</taxon>
        <taxon>Anaeramoeba</taxon>
    </lineage>
</organism>
<proteinExistence type="inferred from homology"/>
<comment type="similarity">
    <text evidence="2">Belongs to the CRT-like transporter family.</text>
</comment>
<feature type="transmembrane region" description="Helical" evidence="8">
    <location>
        <begin position="347"/>
        <end position="366"/>
    </location>
</feature>
<feature type="compositionally biased region" description="Basic and acidic residues" evidence="7">
    <location>
        <begin position="9"/>
        <end position="25"/>
    </location>
</feature>
<feature type="transmembrane region" description="Helical" evidence="8">
    <location>
        <begin position="313"/>
        <end position="335"/>
    </location>
</feature>
<reference evidence="9" key="1">
    <citation type="submission" date="2022-08" db="EMBL/GenBank/DDBJ databases">
        <title>Novel sulphate-reducing endosymbionts in the free-living metamonad Anaeramoeba.</title>
        <authorList>
            <person name="Jerlstrom-Hultqvist J."/>
            <person name="Cepicka I."/>
            <person name="Gallot-Lavallee L."/>
            <person name="Salas-Leiva D."/>
            <person name="Curtis B.A."/>
            <person name="Zahonova K."/>
            <person name="Pipaliya S."/>
            <person name="Dacks J."/>
            <person name="Roger A.J."/>
        </authorList>
    </citation>
    <scope>NUCLEOTIDE SEQUENCE</scope>
    <source>
        <strain evidence="9">Busselton2</strain>
    </source>
</reference>
<feature type="transmembrane region" description="Helical" evidence="8">
    <location>
        <begin position="160"/>
        <end position="181"/>
    </location>
</feature>
<dbReference type="PANTHER" id="PTHR31326:SF1">
    <property type="entry name" value="PROTEIN CLT2, CHLOROPLASTIC"/>
    <property type="match status" value="1"/>
</dbReference>
<dbReference type="Proteomes" id="UP001146793">
    <property type="component" value="Unassembled WGS sequence"/>
</dbReference>
<keyword evidence="5 8" id="KW-1133">Transmembrane helix</keyword>
<sequence>MYNKSLNQDLKRENKNEKEELIKKDTQKQKRKRTLYSTLPLIGYFVSYVSYQLLMKNVEIRTPDYPFTLTQANPFFGLLVYSAINLFLFALGKLPYKKRRFPKWKAIFIGVCFSMVNIFQNLGNRGNVVPGPFVLIILNLVVPISFLLDHFTPYSKKHSAIEWISLLTLIFGIIMSVWDQIRSTKKVSFSNDIGYMLLLAFANVPLAISMIFVQYQLKNKHPDLSVIYLWNWVCVFQFAMGVPFSFLNAYFQGIKMSNIWDNFVEGLRCDLAGYGHSPNNCQYVPYLLFTGILAGCAKNLSMAQATKVGSATLIWYVRTVALPTSALIFSLRFIMKKNATEFNYTQIFGLVIVVLSLLCYKYKPIIEIMKAKKKKFHQSRYVSSENGSDSSLILNSSSSNSNSGLNSNSSSSSGSRSLSRSIPTSKKN</sequence>
<feature type="region of interest" description="Disordered" evidence="7">
    <location>
        <begin position="1"/>
        <end position="25"/>
    </location>
</feature>
<feature type="region of interest" description="Disordered" evidence="7">
    <location>
        <begin position="383"/>
        <end position="428"/>
    </location>
</feature>
<feature type="transmembrane region" description="Helical" evidence="8">
    <location>
        <begin position="227"/>
        <end position="251"/>
    </location>
</feature>
<feature type="transmembrane region" description="Helical" evidence="8">
    <location>
        <begin position="104"/>
        <end position="122"/>
    </location>
</feature>
<evidence type="ECO:0000256" key="4">
    <source>
        <dbReference type="ARBA" id="ARBA00022692"/>
    </source>
</evidence>
<comment type="subcellular location">
    <subcellularLocation>
        <location evidence="1">Membrane</location>
        <topology evidence="1">Multi-pass membrane protein</topology>
    </subcellularLocation>
</comment>
<dbReference type="InterPro" id="IPR013936">
    <property type="entry name" value="CRT-like"/>
</dbReference>
<feature type="transmembrane region" description="Helical" evidence="8">
    <location>
        <begin position="74"/>
        <end position="92"/>
    </location>
</feature>
<comment type="caution">
    <text evidence="9">The sequence shown here is derived from an EMBL/GenBank/DDBJ whole genome shotgun (WGS) entry which is preliminary data.</text>
</comment>
<dbReference type="GO" id="GO:0016020">
    <property type="term" value="C:membrane"/>
    <property type="evidence" value="ECO:0007669"/>
    <property type="project" value="UniProtKB-SubCell"/>
</dbReference>
<gene>
    <name evidence="9" type="ORF">M0812_22610</name>
</gene>
<evidence type="ECO:0000313" key="10">
    <source>
        <dbReference type="Proteomes" id="UP001146793"/>
    </source>
</evidence>
<feature type="transmembrane region" description="Helical" evidence="8">
    <location>
        <begin position="128"/>
        <end position="148"/>
    </location>
</feature>
<protein>
    <submittedName>
        <fullName evidence="9">Protein clt2</fullName>
    </submittedName>
</protein>
<evidence type="ECO:0000256" key="8">
    <source>
        <dbReference type="SAM" id="Phobius"/>
    </source>
</evidence>
<keyword evidence="4 8" id="KW-0812">Transmembrane</keyword>
<accession>A0AAV7YV73</accession>
<dbReference type="AlphaFoldDB" id="A0AAV7YV73"/>
<evidence type="ECO:0000256" key="6">
    <source>
        <dbReference type="ARBA" id="ARBA00023136"/>
    </source>
</evidence>
<evidence type="ECO:0000256" key="7">
    <source>
        <dbReference type="SAM" id="MobiDB-lite"/>
    </source>
</evidence>
<feature type="transmembrane region" description="Helical" evidence="8">
    <location>
        <begin position="193"/>
        <end position="215"/>
    </location>
</feature>
<keyword evidence="6 8" id="KW-0472">Membrane</keyword>
<evidence type="ECO:0000313" key="9">
    <source>
        <dbReference type="EMBL" id="KAJ3433648.1"/>
    </source>
</evidence>
<keyword evidence="3" id="KW-0813">Transport</keyword>
<evidence type="ECO:0000256" key="3">
    <source>
        <dbReference type="ARBA" id="ARBA00022448"/>
    </source>
</evidence>
<dbReference type="Pfam" id="PF08627">
    <property type="entry name" value="CRT-like"/>
    <property type="match status" value="1"/>
</dbReference>
<evidence type="ECO:0000256" key="5">
    <source>
        <dbReference type="ARBA" id="ARBA00022989"/>
    </source>
</evidence>
<feature type="compositionally biased region" description="Low complexity" evidence="7">
    <location>
        <begin position="390"/>
        <end position="422"/>
    </location>
</feature>
<feature type="transmembrane region" description="Helical" evidence="8">
    <location>
        <begin position="34"/>
        <end position="54"/>
    </location>
</feature>
<evidence type="ECO:0000256" key="2">
    <source>
        <dbReference type="ARBA" id="ARBA00006690"/>
    </source>
</evidence>
<feature type="transmembrane region" description="Helical" evidence="8">
    <location>
        <begin position="283"/>
        <end position="301"/>
    </location>
</feature>
<dbReference type="PANTHER" id="PTHR31326">
    <property type="entry name" value="PROTEIN CLT2, CHLOROPLASTIC"/>
    <property type="match status" value="1"/>
</dbReference>
<name>A0AAV7YV73_9EUKA</name>